<evidence type="ECO:0000256" key="1">
    <source>
        <dbReference type="ARBA" id="ARBA00007118"/>
    </source>
</evidence>
<keyword evidence="2" id="KW-0560">Oxidoreductase</keyword>
<accession>A0A7C4YCE9</accession>
<dbReference type="CDD" id="cd02150">
    <property type="entry name" value="nitroreductase"/>
    <property type="match status" value="1"/>
</dbReference>
<protein>
    <submittedName>
        <fullName evidence="4">Nitroreductase family protein</fullName>
    </submittedName>
</protein>
<dbReference type="SUPFAM" id="SSF55469">
    <property type="entry name" value="FMN-dependent nitroreductase-like"/>
    <property type="match status" value="1"/>
</dbReference>
<evidence type="ECO:0000313" key="4">
    <source>
        <dbReference type="EMBL" id="HGW91600.1"/>
    </source>
</evidence>
<organism evidence="4">
    <name type="scientific">candidate division WOR-3 bacterium</name>
    <dbReference type="NCBI Taxonomy" id="2052148"/>
    <lineage>
        <taxon>Bacteria</taxon>
        <taxon>Bacteria division WOR-3</taxon>
    </lineage>
</organism>
<dbReference type="AlphaFoldDB" id="A0A7C4YCE9"/>
<dbReference type="PANTHER" id="PTHR43673">
    <property type="entry name" value="NAD(P)H NITROREDUCTASE YDGI-RELATED"/>
    <property type="match status" value="1"/>
</dbReference>
<gene>
    <name evidence="4" type="ORF">ENV67_03560</name>
</gene>
<name>A0A7C4YCE9_UNCW3</name>
<dbReference type="InterPro" id="IPR000415">
    <property type="entry name" value="Nitroreductase-like"/>
</dbReference>
<evidence type="ECO:0000259" key="3">
    <source>
        <dbReference type="Pfam" id="PF00881"/>
    </source>
</evidence>
<dbReference type="GO" id="GO:0016491">
    <property type="term" value="F:oxidoreductase activity"/>
    <property type="evidence" value="ECO:0007669"/>
    <property type="project" value="UniProtKB-KW"/>
</dbReference>
<dbReference type="PANTHER" id="PTHR43673:SF10">
    <property type="entry name" value="NADH DEHYDROGENASE_NAD(P)H NITROREDUCTASE XCC3605-RELATED"/>
    <property type="match status" value="1"/>
</dbReference>
<dbReference type="EMBL" id="DTHG01000042">
    <property type="protein sequence ID" value="HGW91600.1"/>
    <property type="molecule type" value="Genomic_DNA"/>
</dbReference>
<comment type="caution">
    <text evidence="4">The sequence shown here is derived from an EMBL/GenBank/DDBJ whole genome shotgun (WGS) entry which is preliminary data.</text>
</comment>
<evidence type="ECO:0000256" key="2">
    <source>
        <dbReference type="ARBA" id="ARBA00023002"/>
    </source>
</evidence>
<proteinExistence type="inferred from homology"/>
<feature type="domain" description="Nitroreductase" evidence="3">
    <location>
        <begin position="8"/>
        <end position="63"/>
    </location>
</feature>
<reference evidence="4" key="1">
    <citation type="journal article" date="2020" name="mSystems">
        <title>Genome- and Community-Level Interaction Insights into Carbon Utilization and Element Cycling Functions of Hydrothermarchaeota in Hydrothermal Sediment.</title>
        <authorList>
            <person name="Zhou Z."/>
            <person name="Liu Y."/>
            <person name="Xu W."/>
            <person name="Pan J."/>
            <person name="Luo Z.H."/>
            <person name="Li M."/>
        </authorList>
    </citation>
    <scope>NUCLEOTIDE SEQUENCE [LARGE SCALE GENOMIC DNA]</scope>
    <source>
        <strain evidence="4">SpSt-780</strain>
    </source>
</reference>
<feature type="domain" description="Nitroreductase" evidence="3">
    <location>
        <begin position="92"/>
        <end position="148"/>
    </location>
</feature>
<dbReference type="Pfam" id="PF00881">
    <property type="entry name" value="Nitroreductase"/>
    <property type="match status" value="2"/>
</dbReference>
<dbReference type="Gene3D" id="3.40.109.10">
    <property type="entry name" value="NADH Oxidase"/>
    <property type="match status" value="1"/>
</dbReference>
<comment type="similarity">
    <text evidence="1">Belongs to the nitroreductase family.</text>
</comment>
<sequence length="169" mass="19502">MDKRLEFIFKRRSIRKFKKDYDVKDEDIKAILEAGMAAPSGHNAKPWHFIVIKNKETLKKISEIHPHAKMMKDASLCFAICADPGISEVLWEQDCAAATENMLLAIANIGLGGVWIGVHPRIERKKPLMELLEIPSKYELFSLIAVGYPDEEKEPRTQYDEKRIHLEKW</sequence>
<dbReference type="InterPro" id="IPR029479">
    <property type="entry name" value="Nitroreductase"/>
</dbReference>